<accession>A0ABD0M434</accession>
<organism evidence="1 2">
    <name type="scientific">Batillaria attramentaria</name>
    <dbReference type="NCBI Taxonomy" id="370345"/>
    <lineage>
        <taxon>Eukaryota</taxon>
        <taxon>Metazoa</taxon>
        <taxon>Spiralia</taxon>
        <taxon>Lophotrochozoa</taxon>
        <taxon>Mollusca</taxon>
        <taxon>Gastropoda</taxon>
        <taxon>Caenogastropoda</taxon>
        <taxon>Sorbeoconcha</taxon>
        <taxon>Cerithioidea</taxon>
        <taxon>Batillariidae</taxon>
        <taxon>Batillaria</taxon>
    </lineage>
</organism>
<protein>
    <submittedName>
        <fullName evidence="1">Uncharacterized protein</fullName>
    </submittedName>
</protein>
<evidence type="ECO:0000313" key="2">
    <source>
        <dbReference type="Proteomes" id="UP001519460"/>
    </source>
</evidence>
<proteinExistence type="predicted"/>
<sequence>MYHDLLSFPTTFWRWRSFQVDGVIPSSVRVASANAAIPACPFPKSGSDSEVRRAASRERTLYVQQQQHCAADNS</sequence>
<dbReference type="Proteomes" id="UP001519460">
    <property type="component" value="Unassembled WGS sequence"/>
</dbReference>
<dbReference type="EMBL" id="JACVVK020000007">
    <property type="protein sequence ID" value="KAK7506410.1"/>
    <property type="molecule type" value="Genomic_DNA"/>
</dbReference>
<evidence type="ECO:0000313" key="1">
    <source>
        <dbReference type="EMBL" id="KAK7506410.1"/>
    </source>
</evidence>
<comment type="caution">
    <text evidence="1">The sequence shown here is derived from an EMBL/GenBank/DDBJ whole genome shotgun (WGS) entry which is preliminary data.</text>
</comment>
<gene>
    <name evidence="1" type="ORF">BaRGS_00002522</name>
</gene>
<reference evidence="1 2" key="1">
    <citation type="journal article" date="2023" name="Sci. Data">
        <title>Genome assembly of the Korean intertidal mud-creeper Batillaria attramentaria.</title>
        <authorList>
            <person name="Patra A.K."/>
            <person name="Ho P.T."/>
            <person name="Jun S."/>
            <person name="Lee S.J."/>
            <person name="Kim Y."/>
            <person name="Won Y.J."/>
        </authorList>
    </citation>
    <scope>NUCLEOTIDE SEQUENCE [LARGE SCALE GENOMIC DNA]</scope>
    <source>
        <strain evidence="1">Wonlab-2016</strain>
    </source>
</reference>
<name>A0ABD0M434_9CAEN</name>
<keyword evidence="2" id="KW-1185">Reference proteome</keyword>
<dbReference type="AlphaFoldDB" id="A0ABD0M434"/>